<feature type="transmembrane region" description="Helical" evidence="1">
    <location>
        <begin position="6"/>
        <end position="22"/>
    </location>
</feature>
<keyword evidence="1" id="KW-0472">Membrane</keyword>
<dbReference type="RefSeq" id="WP_090728219.1">
    <property type="nucleotide sequence ID" value="NZ_JBHTKX010000004.1"/>
</dbReference>
<protein>
    <submittedName>
        <fullName evidence="2">Uncharacterized protein</fullName>
    </submittedName>
</protein>
<keyword evidence="3" id="KW-1185">Reference proteome</keyword>
<feature type="transmembrane region" description="Helical" evidence="1">
    <location>
        <begin position="58"/>
        <end position="76"/>
    </location>
</feature>
<feature type="transmembrane region" description="Helical" evidence="1">
    <location>
        <begin position="34"/>
        <end position="52"/>
    </location>
</feature>
<sequence length="86" mass="10073">MFIYWVIGLGVISSLILNWSFKKFLNIKPTFTDTMILTLFLLGVGYLFEVLFKYQSDPFVALMTIIISLILAFRRYKEIKKIIVQS</sequence>
<name>A0ABW3Q7I9_9BACL</name>
<organism evidence="2 3">
    <name type="scientific">Paenibacillus provencensis</name>
    <dbReference type="NCBI Taxonomy" id="441151"/>
    <lineage>
        <taxon>Bacteria</taxon>
        <taxon>Bacillati</taxon>
        <taxon>Bacillota</taxon>
        <taxon>Bacilli</taxon>
        <taxon>Bacillales</taxon>
        <taxon>Paenibacillaceae</taxon>
        <taxon>Paenibacillus</taxon>
    </lineage>
</organism>
<proteinExistence type="predicted"/>
<reference evidence="3" key="1">
    <citation type="journal article" date="2019" name="Int. J. Syst. Evol. Microbiol.">
        <title>The Global Catalogue of Microorganisms (GCM) 10K type strain sequencing project: providing services to taxonomists for standard genome sequencing and annotation.</title>
        <authorList>
            <consortium name="The Broad Institute Genomics Platform"/>
            <consortium name="The Broad Institute Genome Sequencing Center for Infectious Disease"/>
            <person name="Wu L."/>
            <person name="Ma J."/>
        </authorList>
    </citation>
    <scope>NUCLEOTIDE SEQUENCE [LARGE SCALE GENOMIC DNA]</scope>
    <source>
        <strain evidence="3">CCUG 53519</strain>
    </source>
</reference>
<dbReference type="EMBL" id="JBHTKX010000004">
    <property type="protein sequence ID" value="MFD1130769.1"/>
    <property type="molecule type" value="Genomic_DNA"/>
</dbReference>
<dbReference type="Proteomes" id="UP001597169">
    <property type="component" value="Unassembled WGS sequence"/>
</dbReference>
<comment type="caution">
    <text evidence="2">The sequence shown here is derived from an EMBL/GenBank/DDBJ whole genome shotgun (WGS) entry which is preliminary data.</text>
</comment>
<keyword evidence="1" id="KW-0812">Transmembrane</keyword>
<accession>A0ABW3Q7I9</accession>
<evidence type="ECO:0000313" key="3">
    <source>
        <dbReference type="Proteomes" id="UP001597169"/>
    </source>
</evidence>
<gene>
    <name evidence="2" type="ORF">ACFQ3J_21730</name>
</gene>
<evidence type="ECO:0000256" key="1">
    <source>
        <dbReference type="SAM" id="Phobius"/>
    </source>
</evidence>
<evidence type="ECO:0000313" key="2">
    <source>
        <dbReference type="EMBL" id="MFD1130769.1"/>
    </source>
</evidence>
<keyword evidence="1" id="KW-1133">Transmembrane helix</keyword>